<dbReference type="InterPro" id="IPR019154">
    <property type="entry name" value="Arb2-like_domain"/>
</dbReference>
<comment type="subcellular location">
    <subcellularLocation>
        <location evidence="1">Nucleus</location>
    </subcellularLocation>
</comment>
<dbReference type="GO" id="GO:0040029">
    <property type="term" value="P:epigenetic regulation of gene expression"/>
    <property type="evidence" value="ECO:0007669"/>
    <property type="project" value="TreeGrafter"/>
</dbReference>
<evidence type="ECO:0000256" key="9">
    <source>
        <dbReference type="ARBA" id="ARBA00023242"/>
    </source>
</evidence>
<dbReference type="Proteomes" id="UP001214628">
    <property type="component" value="Chromosome 1"/>
</dbReference>
<evidence type="ECO:0000256" key="1">
    <source>
        <dbReference type="ARBA" id="ARBA00004123"/>
    </source>
</evidence>
<organism evidence="12 13">
    <name type="scientific">Malassezia psittaci</name>
    <dbReference type="NCBI Taxonomy" id="1821823"/>
    <lineage>
        <taxon>Eukaryota</taxon>
        <taxon>Fungi</taxon>
        <taxon>Dikarya</taxon>
        <taxon>Basidiomycota</taxon>
        <taxon>Ustilaginomycotina</taxon>
        <taxon>Malasseziomycetes</taxon>
        <taxon>Malasseziales</taxon>
        <taxon>Malasseziaceae</taxon>
        <taxon>Malassezia</taxon>
    </lineage>
</organism>
<name>A0AAF0JCA9_9BASI</name>
<accession>A0AAF0JCA9</accession>
<keyword evidence="4" id="KW-0678">Repressor</keyword>
<dbReference type="Pfam" id="PF00850">
    <property type="entry name" value="Hist_deacetyl"/>
    <property type="match status" value="1"/>
</dbReference>
<reference evidence="12" key="1">
    <citation type="submission" date="2023-02" db="EMBL/GenBank/DDBJ databases">
        <title>Mating type loci evolution in Malassezia.</title>
        <authorList>
            <person name="Coelho M.A."/>
        </authorList>
    </citation>
    <scope>NUCLEOTIDE SEQUENCE</scope>
    <source>
        <strain evidence="12">CBS 14136</strain>
    </source>
</reference>
<keyword evidence="7" id="KW-0805">Transcription regulation</keyword>
<evidence type="ECO:0000256" key="8">
    <source>
        <dbReference type="ARBA" id="ARBA00023163"/>
    </source>
</evidence>
<evidence type="ECO:0000256" key="7">
    <source>
        <dbReference type="ARBA" id="ARBA00023015"/>
    </source>
</evidence>
<dbReference type="Gene3D" id="3.40.800.20">
    <property type="entry name" value="Histone deacetylase domain"/>
    <property type="match status" value="1"/>
</dbReference>
<dbReference type="GO" id="GO:0141221">
    <property type="term" value="F:histone deacetylase activity, hydrolytic mechanism"/>
    <property type="evidence" value="ECO:0007669"/>
    <property type="project" value="UniProtKB-EC"/>
</dbReference>
<evidence type="ECO:0000313" key="12">
    <source>
        <dbReference type="EMBL" id="WFD41757.1"/>
    </source>
</evidence>
<dbReference type="GO" id="GO:0000118">
    <property type="term" value="C:histone deacetylase complex"/>
    <property type="evidence" value="ECO:0007669"/>
    <property type="project" value="TreeGrafter"/>
</dbReference>
<gene>
    <name evidence="12" type="primary">HDA1</name>
    <name evidence="12" type="ORF">MPSI1_000393</name>
</gene>
<dbReference type="SUPFAM" id="SSF52768">
    <property type="entry name" value="Arginase/deacetylase"/>
    <property type="match status" value="1"/>
</dbReference>
<dbReference type="InterPro" id="IPR000286">
    <property type="entry name" value="HDACs"/>
</dbReference>
<dbReference type="Pfam" id="PF09757">
    <property type="entry name" value="Arb2-like"/>
    <property type="match status" value="1"/>
</dbReference>
<dbReference type="PANTHER" id="PTHR10625:SF5">
    <property type="entry name" value="HISTONE DEACETYLASE"/>
    <property type="match status" value="1"/>
</dbReference>
<keyword evidence="9" id="KW-0539">Nucleus</keyword>
<dbReference type="InterPro" id="IPR023801">
    <property type="entry name" value="His_deacetylse_dom"/>
</dbReference>
<evidence type="ECO:0000256" key="6">
    <source>
        <dbReference type="ARBA" id="ARBA00022853"/>
    </source>
</evidence>
<evidence type="ECO:0000256" key="5">
    <source>
        <dbReference type="ARBA" id="ARBA00022801"/>
    </source>
</evidence>
<dbReference type="InterPro" id="IPR023696">
    <property type="entry name" value="Ureohydrolase_dom_sf"/>
</dbReference>
<keyword evidence="6" id="KW-0156">Chromatin regulator</keyword>
<evidence type="ECO:0000259" key="10">
    <source>
        <dbReference type="Pfam" id="PF00850"/>
    </source>
</evidence>
<keyword evidence="5 12" id="KW-0378">Hydrolase</keyword>
<evidence type="ECO:0000256" key="4">
    <source>
        <dbReference type="ARBA" id="ARBA00022491"/>
    </source>
</evidence>
<comment type="similarity">
    <text evidence="2">Belongs to the histone deacetylase family. HD type 2 subfamily.</text>
</comment>
<dbReference type="PRINTS" id="PR01270">
    <property type="entry name" value="HDASUPER"/>
</dbReference>
<dbReference type="EC" id="3.5.1.98" evidence="3"/>
<proteinExistence type="inferred from homology"/>
<evidence type="ECO:0000256" key="3">
    <source>
        <dbReference type="ARBA" id="ARBA00012111"/>
    </source>
</evidence>
<feature type="domain" description="Histone deacetylase" evidence="10">
    <location>
        <begin position="133"/>
        <end position="436"/>
    </location>
</feature>
<dbReference type="InterPro" id="IPR037138">
    <property type="entry name" value="His_deacetylse_dom_sf"/>
</dbReference>
<dbReference type="EMBL" id="CP118375">
    <property type="protein sequence ID" value="WFD41757.1"/>
    <property type="molecule type" value="Genomic_DNA"/>
</dbReference>
<evidence type="ECO:0000313" key="13">
    <source>
        <dbReference type="Proteomes" id="UP001214628"/>
    </source>
</evidence>
<evidence type="ECO:0000256" key="2">
    <source>
        <dbReference type="ARBA" id="ARBA00007738"/>
    </source>
</evidence>
<sequence length="754" mass="82336">MQWLGEKAQRQDTEVVDNIERLEAGQLPEPVVNEVLPDGTELMLPIPIADETPRRLLVEESVSDAFPVDIVMQSDPTLPATPLPGSSMAPIAPETGVSMPLDSSPTPPPPTGTGLVYDARMMLHASPALSDTHPERPERIERIYSLLERKGCVARMIRIPAREALRDEVALVHEPSLWDEFEVTVRMPIDQLREYSGQLEQRASLYLNEYSTISARFACGSVIEMCHAVASRRFRNGFALVRPPGHHAEPDCGTGFCLYNNVAVAASSVLAKPQGEDGIRRIMIVDWDVHHGNGTQRAFWNNPDVLYVSLHRYENASFYPGTTYGNYDMVGGPAALGKSLNIPWPCGGMGDADYLYAFQQCILPVAYEFAPDMVIISAGFDAAEGDLLGGCHVSPSGYAHLTHQLAALANGRLVVALEGGYNLDAISDSALGVTRVLLGDAPPALPSGIASSTAGVDTVKRALQAQAPYWRSLAVGEPKLPPSGQESILNEALAAKRISSLWKRQRMVPLPAIPHMQINSNQVSCSASLMKSCDTLLIFVHDNGSAHIYDSQSNSDSAGDVETQSSDSSELLAQFAAQHGWASADMSTSSPLPVQSLRNQDHQRLVPSQNEAETARQLAAQVLYLWDNFFALSPAKHIVLVAQGTAVDSIMHLIARRVVQSRVVAVIQFMGYNPIPLIPKQRQELKTWYYRHSLVVCPFEHPLYVWGEQSASGKRLGHTIRAQEPNAANLIAASWSDVEAFLKIRIKNARATVK</sequence>
<evidence type="ECO:0000259" key="11">
    <source>
        <dbReference type="Pfam" id="PF09757"/>
    </source>
</evidence>
<protein>
    <recommendedName>
        <fullName evidence="3">histone deacetylase</fullName>
        <ecNumber evidence="3">3.5.1.98</ecNumber>
    </recommendedName>
</protein>
<dbReference type="AlphaFoldDB" id="A0AAF0JCA9"/>
<dbReference type="PANTHER" id="PTHR10625">
    <property type="entry name" value="HISTONE DEACETYLASE HDAC1-RELATED"/>
    <property type="match status" value="1"/>
</dbReference>
<feature type="domain" description="Arb2-like" evidence="11">
    <location>
        <begin position="490"/>
        <end position="747"/>
    </location>
</feature>
<keyword evidence="13" id="KW-1185">Reference proteome</keyword>
<keyword evidence="8" id="KW-0804">Transcription</keyword>